<protein>
    <recommendedName>
        <fullName evidence="8">Thioredoxin domain-containing protein</fullName>
    </recommendedName>
</protein>
<proteinExistence type="predicted"/>
<keyword evidence="3 6" id="KW-1133">Transmembrane helix</keyword>
<reference evidence="9" key="1">
    <citation type="submission" date="2020-05" db="EMBL/GenBank/DDBJ databases">
        <title>Phylogenomic resolution of chytrid fungi.</title>
        <authorList>
            <person name="Stajich J.E."/>
            <person name="Amses K."/>
            <person name="Simmons R."/>
            <person name="Seto K."/>
            <person name="Myers J."/>
            <person name="Bonds A."/>
            <person name="Quandt C.A."/>
            <person name="Barry K."/>
            <person name="Liu P."/>
            <person name="Grigoriev I."/>
            <person name="Longcore J.E."/>
            <person name="James T.Y."/>
        </authorList>
    </citation>
    <scope>NUCLEOTIDE SEQUENCE</scope>
    <source>
        <strain evidence="9">JEL0513</strain>
    </source>
</reference>
<evidence type="ECO:0000259" key="8">
    <source>
        <dbReference type="PROSITE" id="PS51352"/>
    </source>
</evidence>
<keyword evidence="2 6" id="KW-0812">Transmembrane</keyword>
<evidence type="ECO:0000256" key="1">
    <source>
        <dbReference type="ARBA" id="ARBA00004389"/>
    </source>
</evidence>
<feature type="domain" description="Thioredoxin" evidence="8">
    <location>
        <begin position="188"/>
        <end position="307"/>
    </location>
</feature>
<evidence type="ECO:0000256" key="3">
    <source>
        <dbReference type="ARBA" id="ARBA00022989"/>
    </source>
</evidence>
<dbReference type="Proteomes" id="UP001211907">
    <property type="component" value="Unassembled WGS sequence"/>
</dbReference>
<feature type="transmembrane region" description="Helical" evidence="6">
    <location>
        <begin position="589"/>
        <end position="608"/>
    </location>
</feature>
<evidence type="ECO:0000256" key="6">
    <source>
        <dbReference type="SAM" id="Phobius"/>
    </source>
</evidence>
<dbReference type="SUPFAM" id="SSF52833">
    <property type="entry name" value="Thioredoxin-like"/>
    <property type="match status" value="1"/>
</dbReference>
<dbReference type="PROSITE" id="PS00194">
    <property type="entry name" value="THIOREDOXIN_1"/>
    <property type="match status" value="1"/>
</dbReference>
<feature type="signal peptide" evidence="7">
    <location>
        <begin position="1"/>
        <end position="22"/>
    </location>
</feature>
<dbReference type="InterPro" id="IPR017937">
    <property type="entry name" value="Thioredoxin_CS"/>
</dbReference>
<comment type="function">
    <text evidence="5">Probable disulfide isomerase, which participates in the folding of proteins containing disulfide bonds. May act as a dithiol oxidase. Acts as a regulator of endoplasmic reticulum-mitochondria contact sites via its ability to regulate redox signals.</text>
</comment>
<dbReference type="EMBL" id="JADGJH010000702">
    <property type="protein sequence ID" value="KAJ3123991.1"/>
    <property type="molecule type" value="Genomic_DNA"/>
</dbReference>
<evidence type="ECO:0000256" key="4">
    <source>
        <dbReference type="ARBA" id="ARBA00023136"/>
    </source>
</evidence>
<sequence>MKTQIVVFFQFVLALTIFGSNARSNVNIDSNNDKNNELELVETDTGIAYLAPFNFDSNGTVKGGGDWFIFFGTMKALFALIICASIDQNYFVTKRASNLWAFFTPKWLQLQNEMEEEFLQRGLKMAKVDCIEHLSDYHQGVYREEFGRSTNNIDAVSAYISEYQKTLPLLPANIVESFELAITHAHSLLAKLNKPSVPINPRGENTILKSSTFATQTATAPYFIKFYAPWCGHCKQLAPVWEDLAAMLHHKTNIGEVDCTVESSICTKFGIRGYPSLKMIFGALGVVDYTGRRSLEALKAFADGFNSHPVSIVTGYDIKKTLKAKDVAMFYVYNPEIISDDALVTMYNLFKVAQSVQNLVPIYITPDYKTAAKTFRIPESKKDSFPLFISTKDGGMDQKVYNLPLTPFTSLDNQIWLRTWILDNKHALVPQLNDANSREIMGIQQSADSEKLVVLGIFKGNSDSAKINILRHAAREWGQLPIATETKINVVFAWLDGVAKADYVSKVFGIKNADTLPKILIIDPKEETLYKLDKNGKELVLDKGAIVESVELVVAGKLKGVHINGWTGAFFKKVEAVVRPILDFAARHPLIIVLGGVVLVVSLVLYLLSEPEVGGEERKPLNKQD</sequence>
<organism evidence="9 10">
    <name type="scientific">Physocladia obscura</name>
    <dbReference type="NCBI Taxonomy" id="109957"/>
    <lineage>
        <taxon>Eukaryota</taxon>
        <taxon>Fungi</taxon>
        <taxon>Fungi incertae sedis</taxon>
        <taxon>Chytridiomycota</taxon>
        <taxon>Chytridiomycota incertae sedis</taxon>
        <taxon>Chytridiomycetes</taxon>
        <taxon>Chytridiales</taxon>
        <taxon>Chytriomycetaceae</taxon>
        <taxon>Physocladia</taxon>
    </lineage>
</organism>
<dbReference type="PANTHER" id="PTHR46426:SF1">
    <property type="entry name" value="PROTEIN DISULFIDE-ISOMERASE TMX3"/>
    <property type="match status" value="1"/>
</dbReference>
<dbReference type="InterPro" id="IPR052250">
    <property type="entry name" value="PDI_TMX3"/>
</dbReference>
<gene>
    <name evidence="9" type="ORF">HK100_011418</name>
</gene>
<keyword evidence="4 6" id="KW-0472">Membrane</keyword>
<evidence type="ECO:0000256" key="2">
    <source>
        <dbReference type="ARBA" id="ARBA00022692"/>
    </source>
</evidence>
<feature type="transmembrane region" description="Helical" evidence="6">
    <location>
        <begin position="67"/>
        <end position="86"/>
    </location>
</feature>
<dbReference type="AlphaFoldDB" id="A0AAD5T1A9"/>
<dbReference type="Gene3D" id="3.40.30.10">
    <property type="entry name" value="Glutaredoxin"/>
    <property type="match status" value="2"/>
</dbReference>
<comment type="caution">
    <text evidence="9">The sequence shown here is derived from an EMBL/GenBank/DDBJ whole genome shotgun (WGS) entry which is preliminary data.</text>
</comment>
<keyword evidence="7" id="KW-0732">Signal</keyword>
<feature type="chain" id="PRO_5042224232" description="Thioredoxin domain-containing protein" evidence="7">
    <location>
        <begin position="23"/>
        <end position="625"/>
    </location>
</feature>
<comment type="subcellular location">
    <subcellularLocation>
        <location evidence="1">Endoplasmic reticulum membrane</location>
        <topology evidence="1">Single-pass membrane protein</topology>
    </subcellularLocation>
</comment>
<dbReference type="PANTHER" id="PTHR46426">
    <property type="entry name" value="PROTEIN DISULFIDE-ISOMERASE TMX3"/>
    <property type="match status" value="1"/>
</dbReference>
<keyword evidence="10" id="KW-1185">Reference proteome</keyword>
<dbReference type="Pfam" id="PF00085">
    <property type="entry name" value="Thioredoxin"/>
    <property type="match status" value="1"/>
</dbReference>
<evidence type="ECO:0000313" key="9">
    <source>
        <dbReference type="EMBL" id="KAJ3123991.1"/>
    </source>
</evidence>
<dbReference type="GO" id="GO:0005789">
    <property type="term" value="C:endoplasmic reticulum membrane"/>
    <property type="evidence" value="ECO:0007669"/>
    <property type="project" value="UniProtKB-SubCell"/>
</dbReference>
<dbReference type="InterPro" id="IPR036249">
    <property type="entry name" value="Thioredoxin-like_sf"/>
</dbReference>
<accession>A0AAD5T1A9</accession>
<dbReference type="PROSITE" id="PS51352">
    <property type="entry name" value="THIOREDOXIN_2"/>
    <property type="match status" value="1"/>
</dbReference>
<evidence type="ECO:0000256" key="5">
    <source>
        <dbReference type="ARBA" id="ARBA00045246"/>
    </source>
</evidence>
<evidence type="ECO:0000256" key="7">
    <source>
        <dbReference type="SAM" id="SignalP"/>
    </source>
</evidence>
<evidence type="ECO:0000313" key="10">
    <source>
        <dbReference type="Proteomes" id="UP001211907"/>
    </source>
</evidence>
<name>A0AAD5T1A9_9FUNG</name>
<dbReference type="InterPro" id="IPR013766">
    <property type="entry name" value="Thioredoxin_domain"/>
</dbReference>